<dbReference type="InterPro" id="IPR000683">
    <property type="entry name" value="Gfo/Idh/MocA-like_OxRdtase_N"/>
</dbReference>
<organism evidence="9 10">
    <name type="scientific">Actinopolymorpha cephalotaxi</name>
    <dbReference type="NCBI Taxonomy" id="504797"/>
    <lineage>
        <taxon>Bacteria</taxon>
        <taxon>Bacillati</taxon>
        <taxon>Actinomycetota</taxon>
        <taxon>Actinomycetes</taxon>
        <taxon>Propionibacteriales</taxon>
        <taxon>Actinopolymorphaceae</taxon>
        <taxon>Actinopolymorpha</taxon>
    </lineage>
</organism>
<dbReference type="InterPro" id="IPR049303">
    <property type="entry name" value="Glyco_hydro_109_C"/>
</dbReference>
<sequence length="413" mass="45076">MAEQDLVRPPGWHLRRSPTSDPGPRRKWTMSGESLRIGIAGAARGAGFVAGVRVAESAGKARLEAVYDPDPSAVERFSREHEVPVGCASFEELLERVDVVVLSSPQHHHAPQAIAALGAGVHVLSEVPAAVSLPQSEALVGAVRASTATYAMAENYCYIRANLIVRSMARAGVFGELYYGEGEYLHDVRDLQHTATGQRSWRSYWQAGRNGFTYPTHSLGPLVQWFDDRIVSVSCVGTGNRTAPEHEIDDTVLLLARTRRGALLRARLDMLSNRPHLMDYYSLQGTNGAYEAPRANGQEPRAYVRGRSAEGTWEPLDSYTTDFLPARYAQPPTSAGHWGSDAWPILDFIETVREGQPPKDSIPVDVYAALNMTLPGIVSETSIHQGGAWIAVPDPTKFTDGIGTEPGRERPLA</sequence>
<dbReference type="Pfam" id="PF01408">
    <property type="entry name" value="GFO_IDH_MocA"/>
    <property type="match status" value="1"/>
</dbReference>
<evidence type="ECO:0000313" key="10">
    <source>
        <dbReference type="Proteomes" id="UP000533017"/>
    </source>
</evidence>
<dbReference type="Pfam" id="PF21252">
    <property type="entry name" value="Glyco_hydro_109_C"/>
    <property type="match status" value="1"/>
</dbReference>
<accession>A0ABX2S331</accession>
<proteinExistence type="inferred from homology"/>
<evidence type="ECO:0000256" key="2">
    <source>
        <dbReference type="ARBA" id="ARBA00009329"/>
    </source>
</evidence>
<dbReference type="InterPro" id="IPR050463">
    <property type="entry name" value="Gfo/Idh/MocA_oxidrdct_glycsds"/>
</dbReference>
<dbReference type="RefSeq" id="WP_179771004.1">
    <property type="nucleotide sequence ID" value="NZ_FOOI01000006.1"/>
</dbReference>
<keyword evidence="10" id="KW-1185">Reference proteome</keyword>
<feature type="domain" description="Gfo/Idh/MocA-like oxidoreductase N-terminal" evidence="7">
    <location>
        <begin position="35"/>
        <end position="150"/>
    </location>
</feature>
<dbReference type="Gene3D" id="3.30.360.10">
    <property type="entry name" value="Dihydrodipicolinate Reductase, domain 2"/>
    <property type="match status" value="1"/>
</dbReference>
<dbReference type="PANTHER" id="PTHR43818">
    <property type="entry name" value="BCDNA.GH03377"/>
    <property type="match status" value="1"/>
</dbReference>
<gene>
    <name evidence="9" type="ORF">FHR37_002845</name>
</gene>
<evidence type="ECO:0000259" key="8">
    <source>
        <dbReference type="Pfam" id="PF21252"/>
    </source>
</evidence>
<keyword evidence="3" id="KW-0378">Hydrolase</keyword>
<dbReference type="PANTHER" id="PTHR43818:SF11">
    <property type="entry name" value="BCDNA.GH03377"/>
    <property type="match status" value="1"/>
</dbReference>
<reference evidence="9 10" key="1">
    <citation type="submission" date="2020-07" db="EMBL/GenBank/DDBJ databases">
        <title>Sequencing the genomes of 1000 actinobacteria strains.</title>
        <authorList>
            <person name="Klenk H.-P."/>
        </authorList>
    </citation>
    <scope>NUCLEOTIDE SEQUENCE [LARGE SCALE GENOMIC DNA]</scope>
    <source>
        <strain evidence="9 10">DSM 45117</strain>
    </source>
</reference>
<dbReference type="SUPFAM" id="SSF51735">
    <property type="entry name" value="NAD(P)-binding Rossmann-fold domains"/>
    <property type="match status" value="1"/>
</dbReference>
<evidence type="ECO:0000256" key="5">
    <source>
        <dbReference type="ARBA" id="ARBA00023295"/>
    </source>
</evidence>
<name>A0ABX2S331_9ACTN</name>
<protein>
    <submittedName>
        <fullName evidence="9">Dehydrogenase</fullName>
    </submittedName>
</protein>
<evidence type="ECO:0000259" key="7">
    <source>
        <dbReference type="Pfam" id="PF01408"/>
    </source>
</evidence>
<feature type="region of interest" description="Disordered" evidence="6">
    <location>
        <begin position="1"/>
        <end position="29"/>
    </location>
</feature>
<dbReference type="Gene3D" id="3.40.50.720">
    <property type="entry name" value="NAD(P)-binding Rossmann-like Domain"/>
    <property type="match status" value="1"/>
</dbReference>
<feature type="domain" description="Glycosyl hydrolase 109 C-terminal" evidence="8">
    <location>
        <begin position="164"/>
        <end position="314"/>
    </location>
</feature>
<dbReference type="InterPro" id="IPR036291">
    <property type="entry name" value="NAD(P)-bd_dom_sf"/>
</dbReference>
<dbReference type="SUPFAM" id="SSF55347">
    <property type="entry name" value="Glyceraldehyde-3-phosphate dehydrogenase-like, C-terminal domain"/>
    <property type="match status" value="1"/>
</dbReference>
<comment type="cofactor">
    <cofactor evidence="1">
        <name>NAD(+)</name>
        <dbReference type="ChEBI" id="CHEBI:57540"/>
    </cofactor>
</comment>
<comment type="similarity">
    <text evidence="2">Belongs to the Gfo/Idh/MocA family. Glycosyl hydrolase 109 subfamily.</text>
</comment>
<dbReference type="Proteomes" id="UP000533017">
    <property type="component" value="Unassembled WGS sequence"/>
</dbReference>
<keyword evidence="5" id="KW-0326">Glycosidase</keyword>
<keyword evidence="4" id="KW-0560">Oxidoreductase</keyword>
<evidence type="ECO:0000313" key="9">
    <source>
        <dbReference type="EMBL" id="NYH83994.1"/>
    </source>
</evidence>
<evidence type="ECO:0000256" key="6">
    <source>
        <dbReference type="SAM" id="MobiDB-lite"/>
    </source>
</evidence>
<comment type="caution">
    <text evidence="9">The sequence shown here is derived from an EMBL/GenBank/DDBJ whole genome shotgun (WGS) entry which is preliminary data.</text>
</comment>
<dbReference type="EMBL" id="JACBZA010000001">
    <property type="protein sequence ID" value="NYH83994.1"/>
    <property type="molecule type" value="Genomic_DNA"/>
</dbReference>
<evidence type="ECO:0000256" key="3">
    <source>
        <dbReference type="ARBA" id="ARBA00022801"/>
    </source>
</evidence>
<evidence type="ECO:0000256" key="4">
    <source>
        <dbReference type="ARBA" id="ARBA00023002"/>
    </source>
</evidence>
<evidence type="ECO:0000256" key="1">
    <source>
        <dbReference type="ARBA" id="ARBA00001911"/>
    </source>
</evidence>